<dbReference type="Proteomes" id="UP001218218">
    <property type="component" value="Unassembled WGS sequence"/>
</dbReference>
<reference evidence="2" key="1">
    <citation type="submission" date="2023-03" db="EMBL/GenBank/DDBJ databases">
        <title>Massive genome expansion in bonnet fungi (Mycena s.s.) driven by repeated elements and novel gene families across ecological guilds.</title>
        <authorList>
            <consortium name="Lawrence Berkeley National Laboratory"/>
            <person name="Harder C.B."/>
            <person name="Miyauchi S."/>
            <person name="Viragh M."/>
            <person name="Kuo A."/>
            <person name="Thoen E."/>
            <person name="Andreopoulos B."/>
            <person name="Lu D."/>
            <person name="Skrede I."/>
            <person name="Drula E."/>
            <person name="Henrissat B."/>
            <person name="Morin E."/>
            <person name="Kohler A."/>
            <person name="Barry K."/>
            <person name="LaButti K."/>
            <person name="Morin E."/>
            <person name="Salamov A."/>
            <person name="Lipzen A."/>
            <person name="Mereny Z."/>
            <person name="Hegedus B."/>
            <person name="Baldrian P."/>
            <person name="Stursova M."/>
            <person name="Weitz H."/>
            <person name="Taylor A."/>
            <person name="Grigoriev I.V."/>
            <person name="Nagy L.G."/>
            <person name="Martin F."/>
            <person name="Kauserud H."/>
        </authorList>
    </citation>
    <scope>NUCLEOTIDE SEQUENCE</scope>
    <source>
        <strain evidence="2">CBHHK002</strain>
    </source>
</reference>
<dbReference type="AlphaFoldDB" id="A0AAD7A6F6"/>
<protein>
    <submittedName>
        <fullName evidence="2">Uncharacterized protein</fullName>
    </submittedName>
</protein>
<name>A0AAD7A6F6_9AGAR</name>
<comment type="caution">
    <text evidence="2">The sequence shown here is derived from an EMBL/GenBank/DDBJ whole genome shotgun (WGS) entry which is preliminary data.</text>
</comment>
<evidence type="ECO:0000256" key="1">
    <source>
        <dbReference type="SAM" id="MobiDB-lite"/>
    </source>
</evidence>
<keyword evidence="3" id="KW-1185">Reference proteome</keyword>
<evidence type="ECO:0000313" key="2">
    <source>
        <dbReference type="EMBL" id="KAJ7350578.1"/>
    </source>
</evidence>
<organism evidence="2 3">
    <name type="scientific">Mycena albidolilacea</name>
    <dbReference type="NCBI Taxonomy" id="1033008"/>
    <lineage>
        <taxon>Eukaryota</taxon>
        <taxon>Fungi</taxon>
        <taxon>Dikarya</taxon>
        <taxon>Basidiomycota</taxon>
        <taxon>Agaricomycotina</taxon>
        <taxon>Agaricomycetes</taxon>
        <taxon>Agaricomycetidae</taxon>
        <taxon>Agaricales</taxon>
        <taxon>Marasmiineae</taxon>
        <taxon>Mycenaceae</taxon>
        <taxon>Mycena</taxon>
    </lineage>
</organism>
<gene>
    <name evidence="2" type="ORF">DFH08DRAFT_806607</name>
</gene>
<sequence>MPKKITVGNIKATDSVAVGLKIQRVVRNICGRRRTDNRTINSRRLFEAVDLNFPFPEWRCHKYLESKFIPKFRCRYFATADRDLHTPFGVDAISIRAERSISRSAIDPAYILIVAIAIIPSALMSYSPEKAHSNDEKTVFGKQLQAAYLIWKYSHRRIAQSLERVFVSASVFSVCKKSWLLVPRSTSWTSQDPHRKERPARQDDVGRWQKDDRAVLAQEVGEGPENGGSDFIVYMSSCGLSKWESGRLPLAKGRVEDSTGTLWLP</sequence>
<proteinExistence type="predicted"/>
<evidence type="ECO:0000313" key="3">
    <source>
        <dbReference type="Proteomes" id="UP001218218"/>
    </source>
</evidence>
<accession>A0AAD7A6F6</accession>
<feature type="region of interest" description="Disordered" evidence="1">
    <location>
        <begin position="187"/>
        <end position="207"/>
    </location>
</feature>
<feature type="compositionally biased region" description="Basic and acidic residues" evidence="1">
    <location>
        <begin position="192"/>
        <end position="207"/>
    </location>
</feature>
<dbReference type="EMBL" id="JARIHO010000014">
    <property type="protein sequence ID" value="KAJ7350578.1"/>
    <property type="molecule type" value="Genomic_DNA"/>
</dbReference>